<feature type="region of interest" description="Disordered" evidence="8">
    <location>
        <begin position="885"/>
        <end position="923"/>
    </location>
</feature>
<feature type="transmembrane region" description="Helical" evidence="9">
    <location>
        <begin position="397"/>
        <end position="426"/>
    </location>
</feature>
<dbReference type="PANTHER" id="PTHR47019">
    <property type="entry name" value="LIPID II FLIPPASE MURJ"/>
    <property type="match status" value="1"/>
</dbReference>
<dbReference type="KEGG" id="cvt:B843_12925"/>
<keyword evidence="3 9" id="KW-0812">Transmembrane</keyword>
<dbReference type="NCBIfam" id="TIGR01695">
    <property type="entry name" value="murJ_mviN"/>
    <property type="match status" value="1"/>
</dbReference>
<dbReference type="InterPro" id="IPR004268">
    <property type="entry name" value="MurJ"/>
</dbReference>
<evidence type="ECO:0000313" key="11">
    <source>
        <dbReference type="Proteomes" id="UP000019222"/>
    </source>
</evidence>
<feature type="transmembrane region" description="Helical" evidence="9">
    <location>
        <begin position="432"/>
        <end position="453"/>
    </location>
</feature>
<keyword evidence="2" id="KW-1003">Cell membrane</keyword>
<feature type="transmembrane region" description="Helical" evidence="9">
    <location>
        <begin position="126"/>
        <end position="146"/>
    </location>
</feature>
<keyword evidence="11" id="KW-1185">Reference proteome</keyword>
<feature type="transmembrane region" description="Helical" evidence="9">
    <location>
        <begin position="313"/>
        <end position="333"/>
    </location>
</feature>
<dbReference type="AlphaFoldDB" id="W5Y3Z4"/>
<dbReference type="Gene3D" id="1.10.510.10">
    <property type="entry name" value="Transferase(Phosphotransferase) domain 1"/>
    <property type="match status" value="1"/>
</dbReference>
<feature type="transmembrane region" description="Helical" evidence="9">
    <location>
        <begin position="234"/>
        <end position="251"/>
    </location>
</feature>
<feature type="transmembrane region" description="Helical" evidence="9">
    <location>
        <begin position="158"/>
        <end position="183"/>
    </location>
</feature>
<evidence type="ECO:0000256" key="5">
    <source>
        <dbReference type="ARBA" id="ARBA00022984"/>
    </source>
</evidence>
<feature type="transmembrane region" description="Helical" evidence="9">
    <location>
        <begin position="495"/>
        <end position="518"/>
    </location>
</feature>
<keyword evidence="5" id="KW-0573">Peptidoglycan synthesis</keyword>
<keyword evidence="7 9" id="KW-0472">Membrane</keyword>
<feature type="transmembrane region" description="Helical" evidence="9">
    <location>
        <begin position="271"/>
        <end position="293"/>
    </location>
</feature>
<feature type="transmembrane region" description="Helical" evidence="9">
    <location>
        <begin position="530"/>
        <end position="555"/>
    </location>
</feature>
<dbReference type="PANTHER" id="PTHR47019:SF1">
    <property type="entry name" value="LIPID II FLIPPASE MURJ"/>
    <property type="match status" value="1"/>
</dbReference>
<proteinExistence type="predicted"/>
<dbReference type="GO" id="GO:0005886">
    <property type="term" value="C:plasma membrane"/>
    <property type="evidence" value="ECO:0007669"/>
    <property type="project" value="UniProtKB-SubCell"/>
</dbReference>
<dbReference type="HOGENOM" id="CLU_006797_0_1_11"/>
<sequence>MDDRVNPSPGVRHRFHQPAAPAPVPDAQPPRPKKKKDENDRSLLQAPAGAPRTAHGLASGQAAGAVDVDKQSEGTSDTDVVRSTGSMAIATLFSRITGFLRNVLIVTTLGPAISSAFNVANTLPNLITEIVLGAVLTSLVVPVLVRAEKEDPDRGERFIRQLFTLATTLLGVITLVSVAGAPLLTRLMLSSEGKVNLTQSTGFAYLLLPQIIFYGLFALLMAVLNTKNVFKPGAWAPVINNIIVLVVLVAYKLVPGELSPSDPAGVTDPHVLLLGVGTTLGVVVQMLIMVPPIRRAGVSLKPLWGIDDRLKQFGGMALAIVVYVAISQFGYTITTRIASTADDAAPNIYQQAWLLLQVPYGIIGVTLLTAIMPRLSRNAADGDDKAVVGDLVLGSKLTFLALIPIVVFFTAFGTPIATGLFAYGAFPQHTATILGMTLSFSAFTLLPYAMVLLHLRVFYAREDAWTPTFIIAGITITKVLLSWLAPAVASSPEDVVILLGAANGFGFVAGALIGAFLLRRKLGSLGTRTIAHTSLWALGASIVGVVVSLVLAWLLNRVSGPLFSIFGSAGHLVHLAIVGVVFLGVTGYVLSRSGLPEVGNIGRALTRIPGMSRIIKVGPPVGAEESAASTEARVYATAEALAYESEFNASPVPPPMSAGVVRGPRLVPGAEVSDGRFRLLADHGSVPGARFWQAREKATGREVSLTFVDTTGSAPQAPATPQAAALEAESIAARTRALAALHHEAVASNIEVLSYRTGALVVADWVPGRSLASVATMHPDPQAAAGAFVPLADAVTTAHAHNTLLGLDNRARLRISTAGVATLAFPAVLSDASEARDLRGIRAGLASLVDAEGAPSQVRALLESEPSELPAALLALGGLGGGAETAAKATEEPIEQGTAAPDESPALEITEEKTPKPTSTPGFGRAGYSRGGLGILAAAAIAIVIAVALITTYLASLLGSSDDSAPLGSDPVVGSSSAAPGVQLIQPIASVSVWAPDMTAVDAQSQAAGPLAADGDVTTGWAVRTGEGLVLRTANAAQLTSVVVHTETTAAADIKVYGLPEGASDPVGSAGLDELSLLAEKSLDSTQTTVELSDKEPLAGVILLVEPTDATQANSIQEVTLVGK</sequence>
<dbReference type="PATRIC" id="fig|1224164.3.peg.2609"/>
<protein>
    <recommendedName>
        <fullName evidence="12">Virulence factor</fullName>
    </recommendedName>
</protein>
<dbReference type="Gene3D" id="3.30.200.20">
    <property type="entry name" value="Phosphorylase Kinase, domain 1"/>
    <property type="match status" value="1"/>
</dbReference>
<dbReference type="Pfam" id="PF03023">
    <property type="entry name" value="MurJ"/>
    <property type="match status" value="1"/>
</dbReference>
<evidence type="ECO:0008006" key="12">
    <source>
        <dbReference type="Google" id="ProtNLM"/>
    </source>
</evidence>
<evidence type="ECO:0000256" key="2">
    <source>
        <dbReference type="ARBA" id="ARBA00022475"/>
    </source>
</evidence>
<gene>
    <name evidence="10" type="ORF">B843_12925</name>
</gene>
<evidence type="ECO:0000256" key="8">
    <source>
        <dbReference type="SAM" id="MobiDB-lite"/>
    </source>
</evidence>
<dbReference type="eggNOG" id="COG0728">
    <property type="taxonomic scope" value="Bacteria"/>
</dbReference>
<dbReference type="GO" id="GO:0009252">
    <property type="term" value="P:peptidoglycan biosynthetic process"/>
    <property type="evidence" value="ECO:0007669"/>
    <property type="project" value="UniProtKB-KW"/>
</dbReference>
<evidence type="ECO:0000256" key="1">
    <source>
        <dbReference type="ARBA" id="ARBA00004651"/>
    </source>
</evidence>
<dbReference type="STRING" id="1224164.B843_12925"/>
<dbReference type="InterPro" id="IPR051050">
    <property type="entry name" value="Lipid_II_flippase_MurJ/MviN"/>
</dbReference>
<evidence type="ECO:0000256" key="3">
    <source>
        <dbReference type="ARBA" id="ARBA00022692"/>
    </source>
</evidence>
<dbReference type="GO" id="GO:0015648">
    <property type="term" value="F:lipid-linked peptidoglycan transporter activity"/>
    <property type="evidence" value="ECO:0007669"/>
    <property type="project" value="TreeGrafter"/>
</dbReference>
<feature type="transmembrane region" description="Helical" evidence="9">
    <location>
        <begin position="465"/>
        <end position="489"/>
    </location>
</feature>
<evidence type="ECO:0000313" key="10">
    <source>
        <dbReference type="EMBL" id="AHI23961.1"/>
    </source>
</evidence>
<comment type="subcellular location">
    <subcellularLocation>
        <location evidence="1">Cell membrane</location>
        <topology evidence="1">Multi-pass membrane protein</topology>
    </subcellularLocation>
</comment>
<feature type="region of interest" description="Disordered" evidence="8">
    <location>
        <begin position="1"/>
        <end position="79"/>
    </location>
</feature>
<feature type="transmembrane region" description="Helical" evidence="9">
    <location>
        <begin position="99"/>
        <end position="120"/>
    </location>
</feature>
<dbReference type="GO" id="GO:0034204">
    <property type="term" value="P:lipid translocation"/>
    <property type="evidence" value="ECO:0007669"/>
    <property type="project" value="TreeGrafter"/>
</dbReference>
<dbReference type="EMBL" id="CP004353">
    <property type="protein sequence ID" value="AHI23961.1"/>
    <property type="molecule type" value="Genomic_DNA"/>
</dbReference>
<dbReference type="Proteomes" id="UP000019222">
    <property type="component" value="Chromosome"/>
</dbReference>
<organism evidence="10 11">
    <name type="scientific">Corynebacterium vitaeruminis DSM 20294</name>
    <dbReference type="NCBI Taxonomy" id="1224164"/>
    <lineage>
        <taxon>Bacteria</taxon>
        <taxon>Bacillati</taxon>
        <taxon>Actinomycetota</taxon>
        <taxon>Actinomycetes</taxon>
        <taxon>Mycobacteriales</taxon>
        <taxon>Corynebacteriaceae</taxon>
        <taxon>Corynebacterium</taxon>
    </lineage>
</organism>
<feature type="transmembrane region" description="Helical" evidence="9">
    <location>
        <begin position="933"/>
        <end position="955"/>
    </location>
</feature>
<feature type="transmembrane region" description="Helical" evidence="9">
    <location>
        <begin position="203"/>
        <end position="222"/>
    </location>
</feature>
<evidence type="ECO:0000256" key="4">
    <source>
        <dbReference type="ARBA" id="ARBA00022960"/>
    </source>
</evidence>
<feature type="transmembrane region" description="Helical" evidence="9">
    <location>
        <begin position="561"/>
        <end position="585"/>
    </location>
</feature>
<keyword evidence="4" id="KW-0133">Cell shape</keyword>
<evidence type="ECO:0000256" key="9">
    <source>
        <dbReference type="SAM" id="Phobius"/>
    </source>
</evidence>
<dbReference type="CDD" id="cd13973">
    <property type="entry name" value="PK_MviN-like"/>
    <property type="match status" value="1"/>
</dbReference>
<evidence type="ECO:0000256" key="7">
    <source>
        <dbReference type="ARBA" id="ARBA00023136"/>
    </source>
</evidence>
<dbReference type="CDD" id="cd13123">
    <property type="entry name" value="MATE_MurJ_like"/>
    <property type="match status" value="1"/>
</dbReference>
<accession>W5Y3Z4</accession>
<dbReference type="PRINTS" id="PR01806">
    <property type="entry name" value="VIRFACTRMVIN"/>
</dbReference>
<name>W5Y3Z4_9CORY</name>
<dbReference type="RefSeq" id="WP_025253933.1">
    <property type="nucleotide sequence ID" value="NZ_CP004353.1"/>
</dbReference>
<dbReference type="GO" id="GO:0008360">
    <property type="term" value="P:regulation of cell shape"/>
    <property type="evidence" value="ECO:0007669"/>
    <property type="project" value="UniProtKB-KW"/>
</dbReference>
<reference evidence="10 11" key="1">
    <citation type="submission" date="2013-02" db="EMBL/GenBank/DDBJ databases">
        <title>The complete genome sequence of Corynebacterium vitaeruminis DSM 20294.</title>
        <authorList>
            <person name="Ruckert C."/>
            <person name="Albersmeier A."/>
            <person name="Kalinowski J."/>
        </authorList>
    </citation>
    <scope>NUCLEOTIDE SEQUENCE [LARGE SCALE GENOMIC DNA]</scope>
    <source>
        <strain evidence="11">ATCC 10234</strain>
    </source>
</reference>
<evidence type="ECO:0000256" key="6">
    <source>
        <dbReference type="ARBA" id="ARBA00022989"/>
    </source>
</evidence>
<keyword evidence="6 9" id="KW-1133">Transmembrane helix</keyword>
<feature type="transmembrane region" description="Helical" evidence="9">
    <location>
        <begin position="353"/>
        <end position="376"/>
    </location>
</feature>
<feature type="compositionally biased region" description="Pro residues" evidence="8">
    <location>
        <begin position="20"/>
        <end position="30"/>
    </location>
</feature>